<dbReference type="Proteomes" id="UP000078397">
    <property type="component" value="Unassembled WGS sequence"/>
</dbReference>
<dbReference type="SUPFAM" id="SSF75304">
    <property type="entry name" value="Amidase signature (AS) enzymes"/>
    <property type="match status" value="1"/>
</dbReference>
<dbReference type="AlphaFoldDB" id="A0A179G789"/>
<organism evidence="2 3">
    <name type="scientific">Pochonia chlamydosporia 170</name>
    <dbReference type="NCBI Taxonomy" id="1380566"/>
    <lineage>
        <taxon>Eukaryota</taxon>
        <taxon>Fungi</taxon>
        <taxon>Dikarya</taxon>
        <taxon>Ascomycota</taxon>
        <taxon>Pezizomycotina</taxon>
        <taxon>Sordariomycetes</taxon>
        <taxon>Hypocreomycetidae</taxon>
        <taxon>Hypocreales</taxon>
        <taxon>Clavicipitaceae</taxon>
        <taxon>Pochonia</taxon>
    </lineage>
</organism>
<evidence type="ECO:0000313" key="3">
    <source>
        <dbReference type="Proteomes" id="UP000078397"/>
    </source>
</evidence>
<dbReference type="RefSeq" id="XP_018149122.1">
    <property type="nucleotide sequence ID" value="XM_018280789.1"/>
</dbReference>
<dbReference type="Gene3D" id="3.90.1300.10">
    <property type="entry name" value="Amidase signature (AS) domain"/>
    <property type="match status" value="1"/>
</dbReference>
<dbReference type="Pfam" id="PF01425">
    <property type="entry name" value="Amidase"/>
    <property type="match status" value="1"/>
</dbReference>
<dbReference type="PANTHER" id="PTHR42678:SF34">
    <property type="entry name" value="OS04G0183300 PROTEIN"/>
    <property type="match status" value="1"/>
</dbReference>
<accession>A0A179G789</accession>
<proteinExistence type="predicted"/>
<dbReference type="GeneID" id="28844783"/>
<evidence type="ECO:0000313" key="2">
    <source>
        <dbReference type="EMBL" id="OAQ73039.1"/>
    </source>
</evidence>
<dbReference type="OrthoDB" id="566138at2759"/>
<evidence type="ECO:0000259" key="1">
    <source>
        <dbReference type="Pfam" id="PF01425"/>
    </source>
</evidence>
<protein>
    <submittedName>
        <fullName evidence="2">Amidase family protein</fullName>
    </submittedName>
</protein>
<dbReference type="KEGG" id="pchm:VFPPC_00850"/>
<sequence>MAISINLLTATASELQAKLASNSVTSRQLVRLYLDQIVQYNGYLKAVIAVAPDELLDEAAAKLDEERTNGRVRGPLHGIPILVKDNIATSPDMGLPTTCGSLALVGSNPRKNAWIIERLIAAGAIILGKANLSEWSWYRSNFADSGWSAVGGQTQSAYVRGGFHHGVDSTGGHSNPGGSSSGSAVAVSAGMAPFSIGTETMGSLIMPSDRAALYTIKPTLKIVPQDGIIPVTLEADSAGPMTKSVLDLANLLDVLVDSSQSTVPDGGYKSAVTGSWRDIRIGYLEPKQWFFPRKNLKDQKDATDQMLRDWKSAYGKLKSVVKVMKPVKLLSVDEASEGGKMDIWDAFHTTFKGLLEDYLQNIDNCQVRTLEDLIEFNKEHASKELPPSANNQAGLIRALHATMEPEQYRKLIASARDRCGKRGIDKVLEENGVDIILGPGDGPLYIIAGTAGYPVASLPLGYLDFNGRAFGMQITTRAHQEALLIRAQSAWEATFPQRQPPRLDEIIQSRSSTIPGMA</sequence>
<dbReference type="STRING" id="1380566.A0A179G789"/>
<reference evidence="2 3" key="1">
    <citation type="journal article" date="2016" name="PLoS Pathog.">
        <title>Biosynthesis of antibiotic leucinostatins in bio-control fungus Purpureocillium lilacinum and their inhibition on phytophthora revealed by genome mining.</title>
        <authorList>
            <person name="Wang G."/>
            <person name="Liu Z."/>
            <person name="Lin R."/>
            <person name="Li E."/>
            <person name="Mao Z."/>
            <person name="Ling J."/>
            <person name="Yang Y."/>
            <person name="Yin W.B."/>
            <person name="Xie B."/>
        </authorList>
    </citation>
    <scope>NUCLEOTIDE SEQUENCE [LARGE SCALE GENOMIC DNA]</scope>
    <source>
        <strain evidence="2">170</strain>
    </source>
</reference>
<name>A0A179G789_METCM</name>
<comment type="caution">
    <text evidence="2">The sequence shown here is derived from an EMBL/GenBank/DDBJ whole genome shotgun (WGS) entry which is preliminary data.</text>
</comment>
<dbReference type="PANTHER" id="PTHR42678">
    <property type="entry name" value="AMIDASE"/>
    <property type="match status" value="1"/>
</dbReference>
<gene>
    <name evidence="2" type="ORF">VFPPC_00850</name>
</gene>
<keyword evidence="3" id="KW-1185">Reference proteome</keyword>
<feature type="domain" description="Amidase" evidence="1">
    <location>
        <begin position="29"/>
        <end position="439"/>
    </location>
</feature>
<dbReference type="EMBL" id="LSBJ02000001">
    <property type="protein sequence ID" value="OAQ73039.1"/>
    <property type="molecule type" value="Genomic_DNA"/>
</dbReference>
<dbReference type="InterPro" id="IPR023631">
    <property type="entry name" value="Amidase_dom"/>
</dbReference>
<dbReference type="InterPro" id="IPR036928">
    <property type="entry name" value="AS_sf"/>
</dbReference>